<sequence length="344" mass="38676">MMEATELNRLWKTHQLKITDEIAKAPEVLFCNGSVIGTLDNFSASTGKAKSKKTFNVSAILAAALTNGEVLRYIAEFPDDKRNILYFDTEQSPHHCQHVMKRTSQLAGLFLDSHPDNLFFAQLRALTPDVRLELIDNAIATTPNVGLVIIDGIRDLMFDINNAIESSRLINKLMEWTDRYQIHIHTVLHLNKSDDNVCGHVSTELNNKAETVLQVSKSTTDSEVSEVSASCIRSMDFPPFAFSVDEYGLPEVAADYTFARQQKIQTFSYTELTPEQHRQALEIAFADGDIKGCQNCEDKIKEAYAACGFPYGDGKVTKLKSFLMNKRMVVRSNGAYSYNPDFYF</sequence>
<dbReference type="Gene3D" id="3.40.50.300">
    <property type="entry name" value="P-loop containing nucleotide triphosphate hydrolases"/>
    <property type="match status" value="1"/>
</dbReference>
<comment type="caution">
    <text evidence="1">The sequence shown here is derived from an EMBL/GenBank/DDBJ whole genome shotgun (WGS) entry which is preliminary data.</text>
</comment>
<evidence type="ECO:0000313" key="2">
    <source>
        <dbReference type="Proteomes" id="UP000031980"/>
    </source>
</evidence>
<evidence type="ECO:0000313" key="1">
    <source>
        <dbReference type="EMBL" id="KIO46795.1"/>
    </source>
</evidence>
<dbReference type="Proteomes" id="UP000031980">
    <property type="component" value="Unassembled WGS sequence"/>
</dbReference>
<dbReference type="RefSeq" id="WP_041504832.1">
    <property type="nucleotide sequence ID" value="NZ_JPIU01000025.1"/>
</dbReference>
<dbReference type="AlphaFoldDB" id="A0A0C3R8M1"/>
<dbReference type="OrthoDB" id="795326at2"/>
<name>A0A0C3R8M1_9PORP</name>
<proteinExistence type="predicted"/>
<keyword evidence="2" id="KW-1185">Reference proteome</keyword>
<accession>A0A0C3R8M1</accession>
<organism evidence="1 2">
    <name type="scientific">Sanguibacteroides justesenii</name>
    <dbReference type="NCBI Taxonomy" id="1547597"/>
    <lineage>
        <taxon>Bacteria</taxon>
        <taxon>Pseudomonadati</taxon>
        <taxon>Bacteroidota</taxon>
        <taxon>Bacteroidia</taxon>
        <taxon>Bacteroidales</taxon>
        <taxon>Porphyromonadaceae</taxon>
        <taxon>Sanguibacteroides</taxon>
    </lineage>
</organism>
<dbReference type="SUPFAM" id="SSF52540">
    <property type="entry name" value="P-loop containing nucleoside triphosphate hydrolases"/>
    <property type="match status" value="1"/>
</dbReference>
<reference evidence="1 2" key="1">
    <citation type="submission" date="2014-07" db="EMBL/GenBank/DDBJ databases">
        <title>Porphyromonadaceae bacterium OUH 308042 = ATCC BAA-2681 = DSM 28342 draft genome.</title>
        <authorList>
            <person name="Sydenham T.V."/>
            <person name="Hasman H."/>
            <person name="Justensen U.S."/>
        </authorList>
    </citation>
    <scope>NUCLEOTIDE SEQUENCE [LARGE SCALE GENOMIC DNA]</scope>
    <source>
        <strain evidence="1 2">OUH 308042</strain>
    </source>
</reference>
<protein>
    <submittedName>
        <fullName evidence="1">Mobilization protein</fullName>
    </submittedName>
</protein>
<gene>
    <name evidence="1" type="ORF">BA92_02760</name>
</gene>
<dbReference type="EMBL" id="JPIU01000025">
    <property type="protein sequence ID" value="KIO46795.1"/>
    <property type="molecule type" value="Genomic_DNA"/>
</dbReference>
<dbReference type="Pfam" id="PF13481">
    <property type="entry name" value="AAA_25"/>
    <property type="match status" value="1"/>
</dbReference>
<dbReference type="InterPro" id="IPR027417">
    <property type="entry name" value="P-loop_NTPase"/>
</dbReference>